<dbReference type="HOGENOM" id="CLU_027402_15_1_5"/>
<reference evidence="2 3" key="2">
    <citation type="journal article" date="2012" name="Int. J. Syst. Evol. Microbiol.">
        <title>Magnetococcus marinus gen. nov., sp. nov., a marine, magnetotactic bacterium that represents a novel lineage (Magnetococcaceae fam. nov.; Magnetococcales ord. nov.) at the base of the Alphaproteobacteria.</title>
        <authorList>
            <person name="Bazylinski D.A."/>
            <person name="Williams T.J."/>
            <person name="Lefevre C.T."/>
            <person name="Berg R.J."/>
            <person name="Zhang C.L."/>
            <person name="Bowser S.S."/>
            <person name="Dean A.J."/>
            <person name="Beveridge T.J."/>
        </authorList>
    </citation>
    <scope>NUCLEOTIDE SEQUENCE [LARGE SCALE GENOMIC DNA]</scope>
    <source>
        <strain evidence="3">ATCC BAA-1437 / JCM 17883 / MC-1</strain>
    </source>
</reference>
<accession>A0L7D9</accession>
<name>A0L7D9_MAGMM</name>
<proteinExistence type="predicted"/>
<gene>
    <name evidence="2" type="ordered locus">Mmc1_1371</name>
</gene>
<reference evidence="3" key="1">
    <citation type="journal article" date="2009" name="Appl. Environ. Microbiol.">
        <title>Complete genome sequence of the chemolithoautotrophic marine magnetotactic coccus strain MC-1.</title>
        <authorList>
            <person name="Schubbe S."/>
            <person name="Williams T.J."/>
            <person name="Xie G."/>
            <person name="Kiss H.E."/>
            <person name="Brettin T.S."/>
            <person name="Martinez D."/>
            <person name="Ross C.A."/>
            <person name="Schuler D."/>
            <person name="Cox B.L."/>
            <person name="Nealson K.H."/>
            <person name="Bazylinski D.A."/>
        </authorList>
    </citation>
    <scope>NUCLEOTIDE SEQUENCE [LARGE SCALE GENOMIC DNA]</scope>
    <source>
        <strain evidence="3">ATCC BAA-1437 / JCM 17883 / MC-1</strain>
    </source>
</reference>
<feature type="region of interest" description="Disordered" evidence="1">
    <location>
        <begin position="41"/>
        <end position="62"/>
    </location>
</feature>
<dbReference type="AlphaFoldDB" id="A0L7D9"/>
<sequence length="179" mass="20678">MNIRLHANATTTPRTRKQIQDSTLPVTVLASELGITTDTVRRWKGRTDTEDRSHTPHHLQTTLSPEQEAIAVELRQTFLLPLDDLLVVMREFVNPDVSRSGLDRCLRRHGVSRLRDLIPQPEGEKKPIKTFKDYEPSYVHVDYKYLPQMPNESSRRYLFVAIDRASRWVSLSKISSSLK</sequence>
<dbReference type="STRING" id="156889.Mmc1_1371"/>
<dbReference type="InterPro" id="IPR009057">
    <property type="entry name" value="Homeodomain-like_sf"/>
</dbReference>
<dbReference type="EMBL" id="CP000471">
    <property type="protein sequence ID" value="ABK43882.1"/>
    <property type="molecule type" value="Genomic_DNA"/>
</dbReference>
<keyword evidence="3" id="KW-1185">Reference proteome</keyword>
<dbReference type="Proteomes" id="UP000002586">
    <property type="component" value="Chromosome"/>
</dbReference>
<evidence type="ECO:0000256" key="1">
    <source>
        <dbReference type="SAM" id="MobiDB-lite"/>
    </source>
</evidence>
<evidence type="ECO:0000313" key="3">
    <source>
        <dbReference type="Proteomes" id="UP000002586"/>
    </source>
</evidence>
<feature type="compositionally biased region" description="Basic and acidic residues" evidence="1">
    <location>
        <begin position="41"/>
        <end position="54"/>
    </location>
</feature>
<dbReference type="eggNOG" id="COG2801">
    <property type="taxonomic scope" value="Bacteria"/>
</dbReference>
<protein>
    <submittedName>
        <fullName evidence="2">Putative transcriptional regulator, fis family</fullName>
    </submittedName>
</protein>
<organism evidence="2 3">
    <name type="scientific">Magnetococcus marinus (strain ATCC BAA-1437 / JCM 17883 / MC-1)</name>
    <dbReference type="NCBI Taxonomy" id="156889"/>
    <lineage>
        <taxon>Bacteria</taxon>
        <taxon>Pseudomonadati</taxon>
        <taxon>Pseudomonadota</taxon>
        <taxon>Magnetococcia</taxon>
        <taxon>Magnetococcales</taxon>
        <taxon>Magnetococcaceae</taxon>
        <taxon>Magnetococcus</taxon>
    </lineage>
</organism>
<dbReference type="KEGG" id="mgm:Mmc1_1371"/>
<dbReference type="SUPFAM" id="SSF46689">
    <property type="entry name" value="Homeodomain-like"/>
    <property type="match status" value="1"/>
</dbReference>
<evidence type="ECO:0000313" key="2">
    <source>
        <dbReference type="EMBL" id="ABK43882.1"/>
    </source>
</evidence>